<keyword evidence="4 10" id="KW-0441">Lipid A biosynthesis</keyword>
<dbReference type="InterPro" id="IPR010138">
    <property type="entry name" value="UDP-diacylglucosamine_Hdrlase"/>
</dbReference>
<dbReference type="Proteomes" id="UP000055702">
    <property type="component" value="Unassembled WGS sequence"/>
</dbReference>
<dbReference type="UniPathway" id="UPA00359">
    <property type="reaction ID" value="UER00480"/>
</dbReference>
<dbReference type="InterPro" id="IPR029052">
    <property type="entry name" value="Metallo-depent_PP-like"/>
</dbReference>
<dbReference type="GO" id="GO:0009245">
    <property type="term" value="P:lipid A biosynthetic process"/>
    <property type="evidence" value="ECO:0007669"/>
    <property type="project" value="UniProtKB-UniRule"/>
</dbReference>
<comment type="caution">
    <text evidence="12">The sequence shown here is derived from an EMBL/GenBank/DDBJ whole genome shotgun (WGS) entry which is preliminary data.</text>
</comment>
<dbReference type="PANTHER" id="PTHR34990:SF1">
    <property type="entry name" value="UDP-2,3-DIACYLGLUCOSAMINE HYDROLASE"/>
    <property type="match status" value="1"/>
</dbReference>
<comment type="subcellular location">
    <subcellularLocation>
        <location evidence="10">Cell inner membrane</location>
        <topology evidence="10">Peripheral membrane protein</topology>
        <orientation evidence="10">Cytoplasmic side</orientation>
    </subcellularLocation>
</comment>
<comment type="similarity">
    <text evidence="10">Belongs to the LpxH family.</text>
</comment>
<dbReference type="AlphaFoldDB" id="A0A106C185"/>
<comment type="pathway">
    <text evidence="10">Glycolipid biosynthesis; lipid IV(A) biosynthesis; lipid IV(A) from (3R)-3-hydroxytetradecanoyl-[acyl-carrier-protein] and UDP-N-acetyl-alpha-D-glucosamine: step 4/6.</text>
</comment>
<keyword evidence="9 10" id="KW-0464">Manganese</keyword>
<keyword evidence="1 10" id="KW-1003">Cell membrane</keyword>
<feature type="binding site" evidence="10">
    <location>
        <begin position="79"/>
        <end position="80"/>
    </location>
    <ligand>
        <name>substrate</name>
    </ligand>
</feature>
<evidence type="ECO:0000256" key="7">
    <source>
        <dbReference type="ARBA" id="ARBA00023098"/>
    </source>
</evidence>
<dbReference type="Pfam" id="PF00149">
    <property type="entry name" value="Metallophos"/>
    <property type="match status" value="1"/>
</dbReference>
<dbReference type="GO" id="GO:0019897">
    <property type="term" value="C:extrinsic component of plasma membrane"/>
    <property type="evidence" value="ECO:0007669"/>
    <property type="project" value="UniProtKB-UniRule"/>
</dbReference>
<feature type="binding site" evidence="10">
    <location>
        <position position="195"/>
    </location>
    <ligand>
        <name>Mn(2+)</name>
        <dbReference type="ChEBI" id="CHEBI:29035"/>
        <label>2</label>
    </ligand>
</feature>
<dbReference type="InterPro" id="IPR004843">
    <property type="entry name" value="Calcineurin-like_PHP"/>
</dbReference>
<accession>A0A106C185</accession>
<keyword evidence="3 10" id="KW-0997">Cell inner membrane</keyword>
<dbReference type="SUPFAM" id="SSF56300">
    <property type="entry name" value="Metallo-dependent phosphatases"/>
    <property type="match status" value="1"/>
</dbReference>
<organism evidence="12">
    <name type="scientific">Shewanella frigidimarina</name>
    <dbReference type="NCBI Taxonomy" id="56812"/>
    <lineage>
        <taxon>Bacteria</taxon>
        <taxon>Pseudomonadati</taxon>
        <taxon>Pseudomonadota</taxon>
        <taxon>Gammaproteobacteria</taxon>
        <taxon>Alteromonadales</taxon>
        <taxon>Shewanellaceae</taxon>
        <taxon>Shewanella</taxon>
    </lineage>
</organism>
<evidence type="ECO:0000256" key="8">
    <source>
        <dbReference type="ARBA" id="ARBA00023136"/>
    </source>
</evidence>
<feature type="binding site" evidence="10">
    <location>
        <position position="122"/>
    </location>
    <ligand>
        <name>substrate</name>
    </ligand>
</feature>
<evidence type="ECO:0000313" key="12">
    <source>
        <dbReference type="EMBL" id="KVX02397.1"/>
    </source>
</evidence>
<keyword evidence="7 10" id="KW-0443">Lipid metabolism</keyword>
<feature type="binding site" evidence="10">
    <location>
        <position position="42"/>
    </location>
    <ligand>
        <name>Mn(2+)</name>
        <dbReference type="ChEBI" id="CHEBI:29035"/>
        <label>1</label>
    </ligand>
</feature>
<dbReference type="GO" id="GO:0005737">
    <property type="term" value="C:cytoplasm"/>
    <property type="evidence" value="ECO:0007669"/>
    <property type="project" value="InterPro"/>
</dbReference>
<evidence type="ECO:0000259" key="11">
    <source>
        <dbReference type="Pfam" id="PF00149"/>
    </source>
</evidence>
<keyword evidence="6 10" id="KW-0378">Hydrolase</keyword>
<comment type="function">
    <text evidence="10">Hydrolyzes the pyrophosphate bond of UDP-2,3-diacylglucosamine to yield 2,3-diacylglucosamine 1-phosphate (lipid X) and UMP by catalyzing the attack of water at the alpha-P atom. Involved in the biosynthesis of lipid A, a phosphorylated glycolipid that anchors the lipopolysaccharide to the outer membrane of the cell.</text>
</comment>
<dbReference type="GO" id="GO:0008758">
    <property type="term" value="F:UDP-2,3-diacylglucosamine hydrolase activity"/>
    <property type="evidence" value="ECO:0007669"/>
    <property type="project" value="UniProtKB-UniRule"/>
</dbReference>
<dbReference type="InterPro" id="IPR043461">
    <property type="entry name" value="LpxH-like"/>
</dbReference>
<feature type="binding site" evidence="10">
    <location>
        <position position="167"/>
    </location>
    <ligand>
        <name>substrate</name>
    </ligand>
</feature>
<feature type="binding site" evidence="10">
    <location>
        <position position="114"/>
    </location>
    <ligand>
        <name>Mn(2+)</name>
        <dbReference type="ChEBI" id="CHEBI:29035"/>
        <label>2</label>
    </ligand>
</feature>
<feature type="binding site" evidence="10">
    <location>
        <position position="164"/>
    </location>
    <ligand>
        <name>substrate</name>
    </ligand>
</feature>
<dbReference type="PANTHER" id="PTHR34990">
    <property type="entry name" value="UDP-2,3-DIACYLGLUCOSAMINE HYDROLASE-RELATED"/>
    <property type="match status" value="1"/>
</dbReference>
<sequence>MKKTIFVGDLHLSADRPDITQAFIYFLNHGLDNTEALHIIGDLFEVWMGDDIAEPFTIAIAEAIKTVSNSIPVYFTHGNRDFMVGKQFCLRAGMKILPEVYCINLYGVNTVILHGDSLCTLDIAYQRFRRFRSLDIVRWVYSHLPKKTRLNIAAKIRQKSVQGNQQKHYEIMDVESSAVTALLASTGCQRMIHGHTHRPAIHQLTAQEQRVVVGDWYTQGSVLNVSENGCELVTLPFSETN</sequence>
<evidence type="ECO:0000313" key="13">
    <source>
        <dbReference type="Proteomes" id="UP000055702"/>
    </source>
</evidence>
<evidence type="ECO:0000256" key="6">
    <source>
        <dbReference type="ARBA" id="ARBA00022801"/>
    </source>
</evidence>
<dbReference type="EC" id="3.6.1.54" evidence="10"/>
<comment type="catalytic activity">
    <reaction evidence="10">
        <text>UDP-2-N,3-O-bis[(3R)-3-hydroxytetradecanoyl]-alpha-D-glucosamine + H2O = 2-N,3-O-bis[(3R)-3-hydroxytetradecanoyl]-alpha-D-glucosaminyl 1-phosphate + UMP + 2 H(+)</text>
        <dbReference type="Rhea" id="RHEA:25213"/>
        <dbReference type="ChEBI" id="CHEBI:15377"/>
        <dbReference type="ChEBI" id="CHEBI:15378"/>
        <dbReference type="ChEBI" id="CHEBI:57865"/>
        <dbReference type="ChEBI" id="CHEBI:57957"/>
        <dbReference type="ChEBI" id="CHEBI:78847"/>
        <dbReference type="EC" id="3.6.1.54"/>
    </reaction>
</comment>
<feature type="binding site" evidence="10">
    <location>
        <position position="42"/>
    </location>
    <ligand>
        <name>Mn(2+)</name>
        <dbReference type="ChEBI" id="CHEBI:29035"/>
        <label>2</label>
    </ligand>
</feature>
<keyword evidence="8 10" id="KW-0472">Membrane</keyword>
<evidence type="ECO:0000256" key="2">
    <source>
        <dbReference type="ARBA" id="ARBA00022516"/>
    </source>
</evidence>
<dbReference type="NCBIfam" id="NF003743">
    <property type="entry name" value="PRK05340.1"/>
    <property type="match status" value="1"/>
</dbReference>
<evidence type="ECO:0000256" key="4">
    <source>
        <dbReference type="ARBA" id="ARBA00022556"/>
    </source>
</evidence>
<proteinExistence type="inferred from homology"/>
<reference evidence="12 13" key="1">
    <citation type="submission" date="2016-01" db="EMBL/GenBank/DDBJ databases">
        <title>Draft genome of the antarctic isolate Shewanella frigidimarina Ag06-30.</title>
        <authorList>
            <person name="Parmeciano Di Noto G."/>
            <person name="Vazquez S."/>
            <person name="Mac Cormack W."/>
            <person name="Iriarte A."/>
            <person name="Quiroga C."/>
        </authorList>
    </citation>
    <scope>NUCLEOTIDE SEQUENCE [LARGE SCALE GENOMIC DNA]</scope>
    <source>
        <strain evidence="12 13">Ag06-30</strain>
    </source>
</reference>
<feature type="binding site" evidence="10">
    <location>
        <position position="197"/>
    </location>
    <ligand>
        <name>Mn(2+)</name>
        <dbReference type="ChEBI" id="CHEBI:29035"/>
        <label>1</label>
    </ligand>
</feature>
<evidence type="ECO:0000256" key="5">
    <source>
        <dbReference type="ARBA" id="ARBA00022723"/>
    </source>
</evidence>
<gene>
    <name evidence="10" type="primary">lpxH</name>
    <name evidence="12" type="ORF">AWJ07_14755</name>
</gene>
<dbReference type="NCBIfam" id="TIGR01854">
    <property type="entry name" value="lipid_A_lpxH"/>
    <property type="match status" value="1"/>
</dbReference>
<feature type="binding site" evidence="10">
    <location>
        <position position="11"/>
    </location>
    <ligand>
        <name>Mn(2+)</name>
        <dbReference type="ChEBI" id="CHEBI:29035"/>
        <label>1</label>
    </ligand>
</feature>
<keyword evidence="2 10" id="KW-0444">Lipid biosynthesis</keyword>
<dbReference type="Gene3D" id="3.60.21.10">
    <property type="match status" value="1"/>
</dbReference>
<dbReference type="HAMAP" id="MF_00575">
    <property type="entry name" value="LpxH"/>
    <property type="match status" value="1"/>
</dbReference>
<evidence type="ECO:0000256" key="1">
    <source>
        <dbReference type="ARBA" id="ARBA00022475"/>
    </source>
</evidence>
<evidence type="ECO:0000256" key="3">
    <source>
        <dbReference type="ARBA" id="ARBA00022519"/>
    </source>
</evidence>
<evidence type="ECO:0000256" key="10">
    <source>
        <dbReference type="HAMAP-Rule" id="MF_00575"/>
    </source>
</evidence>
<feature type="domain" description="Calcineurin-like phosphoesterase" evidence="11">
    <location>
        <begin position="3"/>
        <end position="199"/>
    </location>
</feature>
<protein>
    <recommendedName>
        <fullName evidence="10">UDP-2,3-diacylglucosamine hydrolase</fullName>
        <ecNumber evidence="10">3.6.1.54</ecNumber>
    </recommendedName>
    <alternativeName>
        <fullName evidence="10">UDP-2,3-diacylglucosamine diphosphatase</fullName>
    </alternativeName>
</protein>
<dbReference type="RefSeq" id="WP_059745458.1">
    <property type="nucleotide sequence ID" value="NZ_LRDC01000014.1"/>
</dbReference>
<feature type="binding site" evidence="10">
    <location>
        <position position="79"/>
    </location>
    <ligand>
        <name>Mn(2+)</name>
        <dbReference type="ChEBI" id="CHEBI:29035"/>
        <label>2</label>
    </ligand>
</feature>
<keyword evidence="5 10" id="KW-0479">Metal-binding</keyword>
<feature type="binding site" evidence="10">
    <location>
        <position position="9"/>
    </location>
    <ligand>
        <name>Mn(2+)</name>
        <dbReference type="ChEBI" id="CHEBI:29035"/>
        <label>1</label>
    </ligand>
</feature>
<comment type="cofactor">
    <cofactor evidence="10">
        <name>Mn(2+)</name>
        <dbReference type="ChEBI" id="CHEBI:29035"/>
    </cofactor>
    <text evidence="10">Binds 2 Mn(2+) ions per subunit in a binuclear metal center.</text>
</comment>
<dbReference type="CDD" id="cd07398">
    <property type="entry name" value="MPP_YbbF-LpxH"/>
    <property type="match status" value="1"/>
</dbReference>
<evidence type="ECO:0000256" key="9">
    <source>
        <dbReference type="ARBA" id="ARBA00023211"/>
    </source>
</evidence>
<name>A0A106C185_SHEFR</name>
<feature type="binding site" evidence="10">
    <location>
        <position position="160"/>
    </location>
    <ligand>
        <name>substrate</name>
    </ligand>
</feature>
<feature type="binding site" evidence="10">
    <location>
        <position position="195"/>
    </location>
    <ligand>
        <name>substrate</name>
    </ligand>
</feature>
<dbReference type="EMBL" id="LRDC01000014">
    <property type="protein sequence ID" value="KVX02397.1"/>
    <property type="molecule type" value="Genomic_DNA"/>
</dbReference>
<dbReference type="GO" id="GO:0030145">
    <property type="term" value="F:manganese ion binding"/>
    <property type="evidence" value="ECO:0007669"/>
    <property type="project" value="UniProtKB-UniRule"/>
</dbReference>